<dbReference type="EMBL" id="CAXHTA020000021">
    <property type="protein sequence ID" value="CAL5230023.1"/>
    <property type="molecule type" value="Genomic_DNA"/>
</dbReference>
<comment type="caution">
    <text evidence="3">The sequence shown here is derived from an EMBL/GenBank/DDBJ whole genome shotgun (WGS) entry which is preliminary data.</text>
</comment>
<name>A0ABP1GJZ0_9CHLO</name>
<sequence>MDRRAAIGGLLGAGLLIAAPAALAKDIGAAARAKEERRAALAKAAEDMKSTGKAESAFEDSGYAVGEDHSPNSHTRQEEGARTSK</sequence>
<evidence type="ECO:0000256" key="2">
    <source>
        <dbReference type="SAM" id="SignalP"/>
    </source>
</evidence>
<protein>
    <submittedName>
        <fullName evidence="3">G13467 protein</fullName>
    </submittedName>
</protein>
<organism evidence="3 4">
    <name type="scientific">Coccomyxa viridis</name>
    <dbReference type="NCBI Taxonomy" id="1274662"/>
    <lineage>
        <taxon>Eukaryota</taxon>
        <taxon>Viridiplantae</taxon>
        <taxon>Chlorophyta</taxon>
        <taxon>core chlorophytes</taxon>
        <taxon>Trebouxiophyceae</taxon>
        <taxon>Trebouxiophyceae incertae sedis</taxon>
        <taxon>Coccomyxaceae</taxon>
        <taxon>Coccomyxa</taxon>
    </lineage>
</organism>
<reference evidence="3 4" key="1">
    <citation type="submission" date="2024-06" db="EMBL/GenBank/DDBJ databases">
        <authorList>
            <person name="Kraege A."/>
            <person name="Thomma B."/>
        </authorList>
    </citation>
    <scope>NUCLEOTIDE SEQUENCE [LARGE SCALE GENOMIC DNA]</scope>
</reference>
<feature type="compositionally biased region" description="Basic and acidic residues" evidence="1">
    <location>
        <begin position="42"/>
        <end position="52"/>
    </location>
</feature>
<feature type="region of interest" description="Disordered" evidence="1">
    <location>
        <begin position="42"/>
        <end position="85"/>
    </location>
</feature>
<feature type="chain" id="PRO_5045040185" evidence="2">
    <location>
        <begin position="25"/>
        <end position="85"/>
    </location>
</feature>
<dbReference type="Proteomes" id="UP001497392">
    <property type="component" value="Unassembled WGS sequence"/>
</dbReference>
<proteinExistence type="predicted"/>
<evidence type="ECO:0000313" key="3">
    <source>
        <dbReference type="EMBL" id="CAL5230023.1"/>
    </source>
</evidence>
<gene>
    <name evidence="3" type="primary">g13467</name>
    <name evidence="3" type="ORF">VP750_LOCUS11929</name>
</gene>
<feature type="compositionally biased region" description="Basic and acidic residues" evidence="1">
    <location>
        <begin position="66"/>
        <end position="85"/>
    </location>
</feature>
<keyword evidence="4" id="KW-1185">Reference proteome</keyword>
<keyword evidence="2" id="KW-0732">Signal</keyword>
<evidence type="ECO:0000313" key="4">
    <source>
        <dbReference type="Proteomes" id="UP001497392"/>
    </source>
</evidence>
<accession>A0ABP1GJZ0</accession>
<evidence type="ECO:0000256" key="1">
    <source>
        <dbReference type="SAM" id="MobiDB-lite"/>
    </source>
</evidence>
<feature type="signal peptide" evidence="2">
    <location>
        <begin position="1"/>
        <end position="24"/>
    </location>
</feature>